<keyword evidence="2" id="KW-1185">Reference proteome</keyword>
<dbReference type="EMBL" id="KN835230">
    <property type="protein sequence ID" value="KIK42726.1"/>
    <property type="molecule type" value="Genomic_DNA"/>
</dbReference>
<reference evidence="2" key="2">
    <citation type="submission" date="2015-01" db="EMBL/GenBank/DDBJ databases">
        <title>Evolutionary Origins and Diversification of the Mycorrhizal Mutualists.</title>
        <authorList>
            <consortium name="DOE Joint Genome Institute"/>
            <consortium name="Mycorrhizal Genomics Consortium"/>
            <person name="Kohler A."/>
            <person name="Kuo A."/>
            <person name="Nagy L.G."/>
            <person name="Floudas D."/>
            <person name="Copeland A."/>
            <person name="Barry K.W."/>
            <person name="Cichocki N."/>
            <person name="Veneault-Fourrey C."/>
            <person name="LaButti K."/>
            <person name="Lindquist E.A."/>
            <person name="Lipzen A."/>
            <person name="Lundell T."/>
            <person name="Morin E."/>
            <person name="Murat C."/>
            <person name="Riley R."/>
            <person name="Ohm R."/>
            <person name="Sun H."/>
            <person name="Tunlid A."/>
            <person name="Henrissat B."/>
            <person name="Grigoriev I.V."/>
            <person name="Hibbett D.S."/>
            <person name="Martin F."/>
        </authorList>
    </citation>
    <scope>NUCLEOTIDE SEQUENCE [LARGE SCALE GENOMIC DNA]</scope>
    <source>
        <strain evidence="2">UH-Slu-Lm8-n1</strain>
    </source>
</reference>
<proteinExistence type="predicted"/>
<organism evidence="1 2">
    <name type="scientific">Suillus luteus UH-Slu-Lm8-n1</name>
    <dbReference type="NCBI Taxonomy" id="930992"/>
    <lineage>
        <taxon>Eukaryota</taxon>
        <taxon>Fungi</taxon>
        <taxon>Dikarya</taxon>
        <taxon>Basidiomycota</taxon>
        <taxon>Agaricomycotina</taxon>
        <taxon>Agaricomycetes</taxon>
        <taxon>Agaricomycetidae</taxon>
        <taxon>Boletales</taxon>
        <taxon>Suillineae</taxon>
        <taxon>Suillaceae</taxon>
        <taxon>Suillus</taxon>
    </lineage>
</organism>
<dbReference type="AlphaFoldDB" id="A0A0D0ALG4"/>
<name>A0A0D0ALG4_9AGAM</name>
<accession>A0A0D0ALG4</accession>
<reference evidence="1 2" key="1">
    <citation type="submission" date="2014-04" db="EMBL/GenBank/DDBJ databases">
        <authorList>
            <consortium name="DOE Joint Genome Institute"/>
            <person name="Kuo A."/>
            <person name="Ruytinx J."/>
            <person name="Rineau F."/>
            <person name="Colpaert J."/>
            <person name="Kohler A."/>
            <person name="Nagy L.G."/>
            <person name="Floudas D."/>
            <person name="Copeland A."/>
            <person name="Barry K.W."/>
            <person name="Cichocki N."/>
            <person name="Veneault-Fourrey C."/>
            <person name="LaButti K."/>
            <person name="Lindquist E.A."/>
            <person name="Lipzen A."/>
            <person name="Lundell T."/>
            <person name="Morin E."/>
            <person name="Murat C."/>
            <person name="Sun H."/>
            <person name="Tunlid A."/>
            <person name="Henrissat B."/>
            <person name="Grigoriev I.V."/>
            <person name="Hibbett D.S."/>
            <person name="Martin F."/>
            <person name="Nordberg H.P."/>
            <person name="Cantor M.N."/>
            <person name="Hua S.X."/>
        </authorList>
    </citation>
    <scope>NUCLEOTIDE SEQUENCE [LARGE SCALE GENOMIC DNA]</scope>
    <source>
        <strain evidence="1 2">UH-Slu-Lm8-n1</strain>
    </source>
</reference>
<dbReference type="InParanoid" id="A0A0D0ALG4"/>
<protein>
    <submittedName>
        <fullName evidence="1">Uncharacterized protein</fullName>
    </submittedName>
</protein>
<dbReference type="Proteomes" id="UP000054485">
    <property type="component" value="Unassembled WGS sequence"/>
</dbReference>
<evidence type="ECO:0000313" key="1">
    <source>
        <dbReference type="EMBL" id="KIK42726.1"/>
    </source>
</evidence>
<dbReference type="HOGENOM" id="CLU_2160096_0_0_1"/>
<gene>
    <name evidence="1" type="ORF">CY34DRAFT_753676</name>
</gene>
<evidence type="ECO:0000313" key="2">
    <source>
        <dbReference type="Proteomes" id="UP000054485"/>
    </source>
</evidence>
<sequence length="111" mass="12582">MRQDAVRCGKILRPLQTDASDLDFSNFMSTFESGLRRQNVLLVLGLSWGSRGPVAALEELCRMTNNELESLPDIQPFTMPMLGKLAFLLHPYNILSRPLHFSHGRTFTQFA</sequence>
<dbReference type="STRING" id="930992.A0A0D0ALG4"/>
<dbReference type="OrthoDB" id="2681286at2759"/>